<dbReference type="STRING" id="379532.ENSPCOP00000001906"/>
<evidence type="ECO:0000313" key="8">
    <source>
        <dbReference type="Proteomes" id="UP000233160"/>
    </source>
</evidence>
<dbReference type="InterPro" id="IPR002450">
    <property type="entry name" value="von_Ebner_gland"/>
</dbReference>
<dbReference type="GO" id="GO:0005615">
    <property type="term" value="C:extracellular space"/>
    <property type="evidence" value="ECO:0007669"/>
    <property type="project" value="TreeGrafter"/>
</dbReference>
<reference evidence="7" key="1">
    <citation type="submission" date="2025-08" db="UniProtKB">
        <authorList>
            <consortium name="Ensembl"/>
        </authorList>
    </citation>
    <scope>IDENTIFICATION</scope>
</reference>
<name>A0A2K6EJL0_PROCO</name>
<evidence type="ECO:0000259" key="6">
    <source>
        <dbReference type="Pfam" id="PF00061"/>
    </source>
</evidence>
<evidence type="ECO:0000256" key="1">
    <source>
        <dbReference type="ARBA" id="ARBA00004613"/>
    </source>
</evidence>
<dbReference type="InterPro" id="IPR002345">
    <property type="entry name" value="Lipocalin"/>
</dbReference>
<comment type="similarity">
    <text evidence="2">Belongs to the calycin superfamily. Lipocalin family.</text>
</comment>
<dbReference type="CDD" id="cd19414">
    <property type="entry name" value="lipocalin_1_3_4_13-like"/>
    <property type="match status" value="1"/>
</dbReference>
<evidence type="ECO:0000256" key="5">
    <source>
        <dbReference type="SAM" id="SignalP"/>
    </source>
</evidence>
<evidence type="ECO:0000256" key="2">
    <source>
        <dbReference type="ARBA" id="ARBA00006889"/>
    </source>
</evidence>
<comment type="subcellular location">
    <subcellularLocation>
        <location evidence="1">Secreted</location>
    </subcellularLocation>
</comment>
<dbReference type="AlphaFoldDB" id="A0A2K6EJL0"/>
<feature type="signal peptide" evidence="5">
    <location>
        <begin position="1"/>
        <end position="19"/>
    </location>
</feature>
<keyword evidence="8" id="KW-1185">Reference proteome</keyword>
<dbReference type="Pfam" id="PF00061">
    <property type="entry name" value="Lipocalin"/>
    <property type="match status" value="1"/>
</dbReference>
<accession>A0A2K6EJL0</accession>
<proteinExistence type="inferred from homology"/>
<feature type="chain" id="PRO_5014407003" description="Lipocalin/cytosolic fatty-acid binding domain-containing protein" evidence="5">
    <location>
        <begin position="20"/>
        <end position="223"/>
    </location>
</feature>
<sequence length="223" mass="25150">MKALLLMAVLGLVAALSLAQEEQDFSGTWYVKAMVTGKDVPEEKRPRKVSPVIVTTLEGGDMEVTITFMKQDQCHQRKMLMQKTDEPGKFHAHEGQKTVYVQELPGTDHYVFYCEAQRHGKLFHMAKLMVPGPTVAVSSRYLLPAHLVRILLQTQRPWKNSRNSCSARGSWRRTSSCPHRRKAAFLNKTRQLLSLHLWSPPCCLTEPPVCLDLSPTTALPSPT</sequence>
<evidence type="ECO:0000256" key="4">
    <source>
        <dbReference type="ARBA" id="ARBA00022729"/>
    </source>
</evidence>
<feature type="domain" description="Lipocalin/cytosolic fatty-acid binding" evidence="6">
    <location>
        <begin position="26"/>
        <end position="135"/>
    </location>
</feature>
<dbReference type="GO" id="GO:0036094">
    <property type="term" value="F:small molecule binding"/>
    <property type="evidence" value="ECO:0007669"/>
    <property type="project" value="InterPro"/>
</dbReference>
<dbReference type="PANTHER" id="PTHR11430">
    <property type="entry name" value="LIPOCALIN"/>
    <property type="match status" value="1"/>
</dbReference>
<keyword evidence="4 5" id="KW-0732">Signal</keyword>
<evidence type="ECO:0000256" key="3">
    <source>
        <dbReference type="ARBA" id="ARBA00022525"/>
    </source>
</evidence>
<dbReference type="Proteomes" id="UP000233160">
    <property type="component" value="Unassembled WGS sequence"/>
</dbReference>
<dbReference type="Gene3D" id="2.40.128.20">
    <property type="match status" value="1"/>
</dbReference>
<dbReference type="SUPFAM" id="SSF50814">
    <property type="entry name" value="Lipocalins"/>
    <property type="match status" value="1"/>
</dbReference>
<dbReference type="InterPro" id="IPR012674">
    <property type="entry name" value="Calycin"/>
</dbReference>
<evidence type="ECO:0000313" key="7">
    <source>
        <dbReference type="Ensembl" id="ENSPCOP00000001906.1"/>
    </source>
</evidence>
<organism evidence="7 8">
    <name type="scientific">Propithecus coquereli</name>
    <name type="common">Coquerel's sifaka</name>
    <name type="synonym">Propithecus verreauxi coquereli</name>
    <dbReference type="NCBI Taxonomy" id="379532"/>
    <lineage>
        <taxon>Eukaryota</taxon>
        <taxon>Metazoa</taxon>
        <taxon>Chordata</taxon>
        <taxon>Craniata</taxon>
        <taxon>Vertebrata</taxon>
        <taxon>Euteleostomi</taxon>
        <taxon>Mammalia</taxon>
        <taxon>Eutheria</taxon>
        <taxon>Euarchontoglires</taxon>
        <taxon>Primates</taxon>
        <taxon>Strepsirrhini</taxon>
        <taxon>Lemuriformes</taxon>
        <taxon>Indriidae</taxon>
        <taxon>Propithecus</taxon>
    </lineage>
</organism>
<dbReference type="PRINTS" id="PR01175">
    <property type="entry name" value="VNEBNERGLAND"/>
</dbReference>
<dbReference type="InterPro" id="IPR000566">
    <property type="entry name" value="Lipocln_cytosolic_FA-bd_dom"/>
</dbReference>
<reference evidence="7" key="2">
    <citation type="submission" date="2025-09" db="UniProtKB">
        <authorList>
            <consortium name="Ensembl"/>
        </authorList>
    </citation>
    <scope>IDENTIFICATION</scope>
</reference>
<dbReference type="PANTHER" id="PTHR11430:SF129">
    <property type="entry name" value="ODORANT-BINDING PROTEIN 2A-RELATED"/>
    <property type="match status" value="1"/>
</dbReference>
<protein>
    <recommendedName>
        <fullName evidence="6">Lipocalin/cytosolic fatty-acid binding domain-containing protein</fullName>
    </recommendedName>
</protein>
<dbReference type="Ensembl" id="ENSPCOT00000006655.1">
    <property type="protein sequence ID" value="ENSPCOP00000001906.1"/>
    <property type="gene ID" value="ENSPCOG00000005869.1"/>
</dbReference>
<dbReference type="GeneTree" id="ENSGT01050000244868"/>
<keyword evidence="3" id="KW-0964">Secreted</keyword>